<dbReference type="Pfam" id="PF00379">
    <property type="entry name" value="Chitin_bind_4"/>
    <property type="match status" value="1"/>
</dbReference>
<dbReference type="PROSITE" id="PS51155">
    <property type="entry name" value="CHIT_BIND_RR_2"/>
    <property type="match status" value="1"/>
</dbReference>
<dbReference type="InterPro" id="IPR031311">
    <property type="entry name" value="CHIT_BIND_RR_consensus"/>
</dbReference>
<gene>
    <name evidence="5" type="primary">CU30</name>
</gene>
<dbReference type="CTD" id="36345"/>
<feature type="signal peptide" evidence="4">
    <location>
        <begin position="1"/>
        <end position="22"/>
    </location>
</feature>
<name>A0A034VXL1_BACDO</name>
<proteinExistence type="predicted"/>
<dbReference type="KEGG" id="bdr:105233882"/>
<evidence type="ECO:0000256" key="1">
    <source>
        <dbReference type="ARBA" id="ARBA00022460"/>
    </source>
</evidence>
<dbReference type="OrthoDB" id="6379191at2759"/>
<feature type="compositionally biased region" description="Basic and acidic residues" evidence="3">
    <location>
        <begin position="53"/>
        <end position="81"/>
    </location>
</feature>
<evidence type="ECO:0000313" key="5">
    <source>
        <dbReference type="EMBL" id="JAC47164.1"/>
    </source>
</evidence>
<organism evidence="5">
    <name type="scientific">Bactrocera dorsalis</name>
    <name type="common">Oriental fruit fly</name>
    <name type="synonym">Dacus dorsalis</name>
    <dbReference type="NCBI Taxonomy" id="27457"/>
    <lineage>
        <taxon>Eukaryota</taxon>
        <taxon>Metazoa</taxon>
        <taxon>Ecdysozoa</taxon>
        <taxon>Arthropoda</taxon>
        <taxon>Hexapoda</taxon>
        <taxon>Insecta</taxon>
        <taxon>Pterygota</taxon>
        <taxon>Neoptera</taxon>
        <taxon>Endopterygota</taxon>
        <taxon>Diptera</taxon>
        <taxon>Brachycera</taxon>
        <taxon>Muscomorpha</taxon>
        <taxon>Tephritoidea</taxon>
        <taxon>Tephritidae</taxon>
        <taxon>Bactrocera</taxon>
        <taxon>Bactrocera</taxon>
    </lineage>
</organism>
<keyword evidence="4" id="KW-0732">Signal</keyword>
<feature type="chain" id="PRO_5044538092" evidence="4">
    <location>
        <begin position="23"/>
        <end position="271"/>
    </location>
</feature>
<dbReference type="AlphaFoldDB" id="A0A034VXL1"/>
<evidence type="ECO:0000256" key="3">
    <source>
        <dbReference type="SAM" id="MobiDB-lite"/>
    </source>
</evidence>
<protein>
    <submittedName>
        <fullName evidence="5">Larval cuticle protein LCP-30</fullName>
    </submittedName>
</protein>
<dbReference type="GO" id="GO:0008010">
    <property type="term" value="F:structural constituent of chitin-based larval cuticle"/>
    <property type="evidence" value="ECO:0007669"/>
    <property type="project" value="TreeGrafter"/>
</dbReference>
<accession>A0A034VXL1</accession>
<dbReference type="GeneID" id="105233882"/>
<dbReference type="GO" id="GO:0062129">
    <property type="term" value="C:chitin-based extracellular matrix"/>
    <property type="evidence" value="ECO:0007669"/>
    <property type="project" value="TreeGrafter"/>
</dbReference>
<sequence>MWSKVTLVGLVGVIALVAIASAQNDGRYRPTPTLPYYQRPRTTRLRPTVIGDGRYRPSNDGRYRGASDGRYRGGNDGRYVHQDVPYVHDDRAGGQYEGDKNRFGPGGGGAGASGAFGGAGRSRTGGNALGSAGSAGNRATLPVRTTTTRRPTPKTTAVTPALPRGSGTGEGGGGWRILQLFDKEEKDGYQYIYETENGILAEESGRIEQLAPEKEGLRSTGFYEYTGDDGLLYRVDYVADDNGFVARGAHIPTPPPYVAKLLAYLAANAKN</sequence>
<dbReference type="EMBL" id="GAKP01011788">
    <property type="protein sequence ID" value="JAC47164.1"/>
    <property type="molecule type" value="Transcribed_RNA"/>
</dbReference>
<dbReference type="RefSeq" id="XP_011214354.2">
    <property type="nucleotide sequence ID" value="XM_011216052.4"/>
</dbReference>
<evidence type="ECO:0000256" key="4">
    <source>
        <dbReference type="SAM" id="SignalP"/>
    </source>
</evidence>
<dbReference type="PANTHER" id="PTHR10380">
    <property type="entry name" value="CUTICLE PROTEIN"/>
    <property type="match status" value="1"/>
</dbReference>
<dbReference type="PANTHER" id="PTHR10380:SF200">
    <property type="entry name" value="CUTICULAR PROTEIN 49AB-RELATED"/>
    <property type="match status" value="1"/>
</dbReference>
<evidence type="ECO:0000256" key="2">
    <source>
        <dbReference type="PROSITE-ProRule" id="PRU00497"/>
    </source>
</evidence>
<dbReference type="InterPro" id="IPR000618">
    <property type="entry name" value="Insect_cuticle"/>
</dbReference>
<reference evidence="5" key="1">
    <citation type="journal article" date="2014" name="BMC Genomics">
        <title>Characterizing the developmental transcriptome of the oriental fruit fly, Bactrocera dorsalis (Diptera: Tephritidae) through comparative genomic analysis with Drosophila melanogaster utilizing modENCODE datasets.</title>
        <authorList>
            <person name="Geib S.M."/>
            <person name="Calla B."/>
            <person name="Hall B."/>
            <person name="Hou S."/>
            <person name="Manoukis N.C."/>
        </authorList>
    </citation>
    <scope>NUCLEOTIDE SEQUENCE</scope>
    <source>
        <strain evidence="5">Punador</strain>
    </source>
</reference>
<feature type="compositionally biased region" description="Low complexity" evidence="3">
    <location>
        <begin position="121"/>
        <end position="165"/>
    </location>
</feature>
<feature type="region of interest" description="Disordered" evidence="3">
    <location>
        <begin position="48"/>
        <end position="81"/>
    </location>
</feature>
<feature type="region of interest" description="Disordered" evidence="3">
    <location>
        <begin position="114"/>
        <end position="173"/>
    </location>
</feature>
<keyword evidence="1 2" id="KW-0193">Cuticle</keyword>
<dbReference type="InterPro" id="IPR050468">
    <property type="entry name" value="Cuticle_Struct_Prot"/>
</dbReference>
<dbReference type="PROSITE" id="PS00233">
    <property type="entry name" value="CHIT_BIND_RR_1"/>
    <property type="match status" value="1"/>
</dbReference>